<name>A0A662ZKF4_9GAMM</name>
<evidence type="ECO:0000313" key="2">
    <source>
        <dbReference type="EMBL" id="SFP80524.1"/>
    </source>
</evidence>
<dbReference type="Proteomes" id="UP000243745">
    <property type="component" value="Unassembled WGS sequence"/>
</dbReference>
<evidence type="ECO:0000259" key="1">
    <source>
        <dbReference type="Pfam" id="PF13304"/>
    </source>
</evidence>
<dbReference type="AlphaFoldDB" id="A0A662ZKF4"/>
<dbReference type="InterPro" id="IPR003959">
    <property type="entry name" value="ATPase_AAA_core"/>
</dbReference>
<organism evidence="2 3">
    <name type="scientific">Ruminobacter amylophilus</name>
    <dbReference type="NCBI Taxonomy" id="867"/>
    <lineage>
        <taxon>Bacteria</taxon>
        <taxon>Pseudomonadati</taxon>
        <taxon>Pseudomonadota</taxon>
        <taxon>Gammaproteobacteria</taxon>
        <taxon>Aeromonadales</taxon>
        <taxon>Succinivibrionaceae</taxon>
        <taxon>Ruminobacter</taxon>
    </lineage>
</organism>
<dbReference type="EMBL" id="FOXF01000091">
    <property type="protein sequence ID" value="SFP80524.1"/>
    <property type="molecule type" value="Genomic_DNA"/>
</dbReference>
<dbReference type="PANTHER" id="PTHR40396:SF1">
    <property type="entry name" value="ATPASE AAA-TYPE CORE DOMAIN-CONTAINING PROTEIN"/>
    <property type="match status" value="1"/>
</dbReference>
<dbReference type="SUPFAM" id="SSF52540">
    <property type="entry name" value="P-loop containing nucleoside triphosphate hydrolases"/>
    <property type="match status" value="1"/>
</dbReference>
<keyword evidence="3" id="KW-1185">Reference proteome</keyword>
<sequence length="445" mass="51549">MLVRFTVENYRSFNERQVFSMAAGKHSRLKNHLVVVNGKRLLKGSVLFGANAAGKSNLIKAINFGKDIIFYGLNAGRTFHSNFRIDPESLSRPGVFQYDFVSNGHFYSYGLAISYSDNSIISEWLYLVDDKEMAIFERNQQKVSTDIPFSNAENKQRFDIYAEDVPDNKTFLYEIVSHKLDDIEDFKFFYDAINWFKSLIIIFPQSKYGGYNQYIVNDTLDSVAKLMNYFDTGIEMIDGQERDIDKALSFLPEDIKNDIINGIEKKLKDKEDNEKLSINIDVFGRRFSFSKVDGKIVARQLVMNHGNNNDLFEIADESDGTQRLFDLIPLYRMATQNYVILVDELDRSFHSKLTIEFIQKFFEKTQGANTQLIVTLHDSNVLNLNLLRQDEIWFVERSAKHSSELYSLNKFKERFDHSVAKDYLLGRYGAVPNFGIDPWDEEEEG</sequence>
<gene>
    <name evidence="2" type="ORF">SAMN02910344_02336</name>
</gene>
<dbReference type="GO" id="GO:0005524">
    <property type="term" value="F:ATP binding"/>
    <property type="evidence" value="ECO:0007669"/>
    <property type="project" value="InterPro"/>
</dbReference>
<feature type="domain" description="ATPase AAA-type core" evidence="1">
    <location>
        <begin position="46"/>
        <end position="382"/>
    </location>
</feature>
<dbReference type="PANTHER" id="PTHR40396">
    <property type="entry name" value="ATPASE-LIKE PROTEIN"/>
    <property type="match status" value="1"/>
</dbReference>
<dbReference type="OrthoDB" id="9809324at2"/>
<dbReference type="RefSeq" id="WP_093143928.1">
    <property type="nucleotide sequence ID" value="NZ_FOXF01000091.1"/>
</dbReference>
<dbReference type="Pfam" id="PF13304">
    <property type="entry name" value="AAA_21"/>
    <property type="match status" value="1"/>
</dbReference>
<reference evidence="2 3" key="1">
    <citation type="submission" date="2016-10" db="EMBL/GenBank/DDBJ databases">
        <authorList>
            <person name="Varghese N."/>
            <person name="Submissions S."/>
        </authorList>
    </citation>
    <scope>NUCLEOTIDE SEQUENCE [LARGE SCALE GENOMIC DNA]</scope>
    <source>
        <strain evidence="2 3">DSM 1361</strain>
    </source>
</reference>
<dbReference type="GO" id="GO:0016887">
    <property type="term" value="F:ATP hydrolysis activity"/>
    <property type="evidence" value="ECO:0007669"/>
    <property type="project" value="InterPro"/>
</dbReference>
<dbReference type="InterPro" id="IPR027417">
    <property type="entry name" value="P-loop_NTPase"/>
</dbReference>
<evidence type="ECO:0000313" key="3">
    <source>
        <dbReference type="Proteomes" id="UP000243745"/>
    </source>
</evidence>
<dbReference type="Gene3D" id="3.40.50.300">
    <property type="entry name" value="P-loop containing nucleotide triphosphate hydrolases"/>
    <property type="match status" value="1"/>
</dbReference>
<accession>A0A662ZKF4</accession>
<protein>
    <recommendedName>
        <fullName evidence="1">ATPase AAA-type core domain-containing protein</fullName>
    </recommendedName>
</protein>
<proteinExistence type="predicted"/>